<dbReference type="Proteomes" id="UP000828390">
    <property type="component" value="Unassembled WGS sequence"/>
</dbReference>
<gene>
    <name evidence="1" type="ORF">DPMN_018601</name>
    <name evidence="2" type="ORF">DPMN_018729</name>
</gene>
<evidence type="ECO:0000313" key="1">
    <source>
        <dbReference type="EMBL" id="KAH3894444.1"/>
    </source>
</evidence>
<protein>
    <submittedName>
        <fullName evidence="2">Uncharacterized protein</fullName>
    </submittedName>
</protein>
<organism evidence="2 3">
    <name type="scientific">Dreissena polymorpha</name>
    <name type="common">Zebra mussel</name>
    <name type="synonym">Mytilus polymorpha</name>
    <dbReference type="NCBI Taxonomy" id="45954"/>
    <lineage>
        <taxon>Eukaryota</taxon>
        <taxon>Metazoa</taxon>
        <taxon>Spiralia</taxon>
        <taxon>Lophotrochozoa</taxon>
        <taxon>Mollusca</taxon>
        <taxon>Bivalvia</taxon>
        <taxon>Autobranchia</taxon>
        <taxon>Heteroconchia</taxon>
        <taxon>Euheterodonta</taxon>
        <taxon>Imparidentia</taxon>
        <taxon>Neoheterodontei</taxon>
        <taxon>Myida</taxon>
        <taxon>Dreissenoidea</taxon>
        <taxon>Dreissenidae</taxon>
        <taxon>Dreissena</taxon>
    </lineage>
</organism>
<proteinExistence type="predicted"/>
<keyword evidence="3" id="KW-1185">Reference proteome</keyword>
<accession>A0A9D4S9H1</accession>
<evidence type="ECO:0000313" key="2">
    <source>
        <dbReference type="EMBL" id="KAH3894572.1"/>
    </source>
</evidence>
<dbReference type="AlphaFoldDB" id="A0A9D4S9H1"/>
<reference evidence="2" key="1">
    <citation type="journal article" date="2019" name="bioRxiv">
        <title>The Genome of the Zebra Mussel, Dreissena polymorpha: A Resource for Invasive Species Research.</title>
        <authorList>
            <person name="McCartney M.A."/>
            <person name="Auch B."/>
            <person name="Kono T."/>
            <person name="Mallez S."/>
            <person name="Zhang Y."/>
            <person name="Obille A."/>
            <person name="Becker A."/>
            <person name="Abrahante J.E."/>
            <person name="Garbe J."/>
            <person name="Badalamenti J.P."/>
            <person name="Herman A."/>
            <person name="Mangelson H."/>
            <person name="Liachko I."/>
            <person name="Sullivan S."/>
            <person name="Sone E.D."/>
            <person name="Koren S."/>
            <person name="Silverstein K.A.T."/>
            <person name="Beckman K.B."/>
            <person name="Gohl D.M."/>
        </authorList>
    </citation>
    <scope>NUCLEOTIDE SEQUENCE</scope>
    <source>
        <strain evidence="2">Duluth1</strain>
        <tissue evidence="2">Whole animal</tissue>
    </source>
</reference>
<evidence type="ECO:0000313" key="3">
    <source>
        <dbReference type="Proteomes" id="UP000828390"/>
    </source>
</evidence>
<sequence>MPTLRLNVKCLSQCSKQIQDHLIDNNDNQKEYHRAYEAPILWQHIQAAKKVSINKSYN</sequence>
<comment type="caution">
    <text evidence="2">The sequence shown here is derived from an EMBL/GenBank/DDBJ whole genome shotgun (WGS) entry which is preliminary data.</text>
</comment>
<name>A0A9D4S9H1_DREPO</name>
<reference evidence="2" key="2">
    <citation type="submission" date="2020-11" db="EMBL/GenBank/DDBJ databases">
        <authorList>
            <person name="McCartney M.A."/>
            <person name="Auch B."/>
            <person name="Kono T."/>
            <person name="Mallez S."/>
            <person name="Becker A."/>
            <person name="Gohl D.M."/>
            <person name="Silverstein K.A.T."/>
            <person name="Koren S."/>
            <person name="Bechman K.B."/>
            <person name="Herman A."/>
            <person name="Abrahante J.E."/>
            <person name="Garbe J."/>
        </authorList>
    </citation>
    <scope>NUCLEOTIDE SEQUENCE</scope>
    <source>
        <strain evidence="2">Duluth1</strain>
        <tissue evidence="2">Whole animal</tissue>
    </source>
</reference>
<dbReference type="EMBL" id="JAIWYP010000001">
    <property type="protein sequence ID" value="KAH3894572.1"/>
    <property type="molecule type" value="Genomic_DNA"/>
</dbReference>
<dbReference type="EMBL" id="JAIWYP010000001">
    <property type="protein sequence ID" value="KAH3894444.1"/>
    <property type="molecule type" value="Genomic_DNA"/>
</dbReference>